<sequence>MDPLVNTLSNGRFVCRRVVTPIVDSVAHCKNGGVTDWYQEPKIIMVNVFPPDHVDDLLEVEPNQPDPALAIPEPALVDENEEPEEEEEFEDEEEFEEEEPQEEEEDIVQRCGREDGDRLLPSFMRRDIHSLFGQITSLKRRFCGREMAHALVKKKGKVKDKHYGKLILDLGNEVRSSMEEGATALENLVRKFGNAEERAECKKLKKELEDARLNNTLLRMQKERVKRDLYWTRVQAYEFYQEMILRGVVFEERPNEAIDVPVKDEESSSSEPRGSPRDS</sequence>
<feature type="region of interest" description="Disordered" evidence="2">
    <location>
        <begin position="257"/>
        <end position="279"/>
    </location>
</feature>
<keyword evidence="1" id="KW-0175">Coiled coil</keyword>
<dbReference type="Proteomes" id="UP001151760">
    <property type="component" value="Unassembled WGS sequence"/>
</dbReference>
<feature type="coiled-coil region" evidence="1">
    <location>
        <begin position="194"/>
        <end position="228"/>
    </location>
</feature>
<organism evidence="3 4">
    <name type="scientific">Tanacetum coccineum</name>
    <dbReference type="NCBI Taxonomy" id="301880"/>
    <lineage>
        <taxon>Eukaryota</taxon>
        <taxon>Viridiplantae</taxon>
        <taxon>Streptophyta</taxon>
        <taxon>Embryophyta</taxon>
        <taxon>Tracheophyta</taxon>
        <taxon>Spermatophyta</taxon>
        <taxon>Magnoliopsida</taxon>
        <taxon>eudicotyledons</taxon>
        <taxon>Gunneridae</taxon>
        <taxon>Pentapetalae</taxon>
        <taxon>asterids</taxon>
        <taxon>campanulids</taxon>
        <taxon>Asterales</taxon>
        <taxon>Asteraceae</taxon>
        <taxon>Asteroideae</taxon>
        <taxon>Anthemideae</taxon>
        <taxon>Anthemidinae</taxon>
        <taxon>Tanacetum</taxon>
    </lineage>
</organism>
<evidence type="ECO:0000313" key="4">
    <source>
        <dbReference type="Proteomes" id="UP001151760"/>
    </source>
</evidence>
<evidence type="ECO:0000256" key="1">
    <source>
        <dbReference type="SAM" id="Coils"/>
    </source>
</evidence>
<reference evidence="3" key="1">
    <citation type="journal article" date="2022" name="Int. J. Mol. Sci.">
        <title>Draft Genome of Tanacetum Coccineum: Genomic Comparison of Closely Related Tanacetum-Family Plants.</title>
        <authorList>
            <person name="Yamashiro T."/>
            <person name="Shiraishi A."/>
            <person name="Nakayama K."/>
            <person name="Satake H."/>
        </authorList>
    </citation>
    <scope>NUCLEOTIDE SEQUENCE</scope>
</reference>
<feature type="compositionally biased region" description="Basic and acidic residues" evidence="2">
    <location>
        <begin position="257"/>
        <end position="266"/>
    </location>
</feature>
<proteinExistence type="predicted"/>
<dbReference type="EMBL" id="BQNB010016798">
    <property type="protein sequence ID" value="GJT55918.1"/>
    <property type="molecule type" value="Genomic_DNA"/>
</dbReference>
<protein>
    <submittedName>
        <fullName evidence="3">Uncharacterized protein</fullName>
    </submittedName>
</protein>
<feature type="compositionally biased region" description="Acidic residues" evidence="2">
    <location>
        <begin position="76"/>
        <end position="106"/>
    </location>
</feature>
<keyword evidence="4" id="KW-1185">Reference proteome</keyword>
<name>A0ABQ5EXZ0_9ASTR</name>
<evidence type="ECO:0000313" key="3">
    <source>
        <dbReference type="EMBL" id="GJT55918.1"/>
    </source>
</evidence>
<gene>
    <name evidence="3" type="ORF">Tco_0990972</name>
</gene>
<feature type="region of interest" description="Disordered" evidence="2">
    <location>
        <begin position="66"/>
        <end position="107"/>
    </location>
</feature>
<accession>A0ABQ5EXZ0</accession>
<evidence type="ECO:0000256" key="2">
    <source>
        <dbReference type="SAM" id="MobiDB-lite"/>
    </source>
</evidence>
<comment type="caution">
    <text evidence="3">The sequence shown here is derived from an EMBL/GenBank/DDBJ whole genome shotgun (WGS) entry which is preliminary data.</text>
</comment>
<reference evidence="3" key="2">
    <citation type="submission" date="2022-01" db="EMBL/GenBank/DDBJ databases">
        <authorList>
            <person name="Yamashiro T."/>
            <person name="Shiraishi A."/>
            <person name="Satake H."/>
            <person name="Nakayama K."/>
        </authorList>
    </citation>
    <scope>NUCLEOTIDE SEQUENCE</scope>
</reference>